<protein>
    <submittedName>
        <fullName evidence="1">TIGR02221 family CRISPR-associated protein</fullName>
    </submittedName>
</protein>
<keyword evidence="2" id="KW-1185">Reference proteome</keyword>
<accession>A0A7T6ARJ4</accession>
<dbReference type="KEGG" id="dog:HP555_12275"/>
<evidence type="ECO:0000313" key="1">
    <source>
        <dbReference type="EMBL" id="QQG66590.1"/>
    </source>
</evidence>
<dbReference type="EMBL" id="CP054140">
    <property type="protein sequence ID" value="QQG66590.1"/>
    <property type="molecule type" value="Genomic_DNA"/>
</dbReference>
<sequence length="439" mass="50347">MAKIFVSFLGIGNYSKKPGYETATYFWPEKGNTEITVRFVQTAILTVLEQESPVDTFLLLCTEDSKEKHLHLLQKELQEHLPTGPMPTVPQQLVPTDMQPANQWKWFEQLLERIQPGDRLTIDFTHGMRAIPIVFSSAIGFLQRAKGVQLEHALYGWYDPAKKDEPHPIVDMRDFYIINDWTEAVARLADDADARKLGELAKTTRIDTLRPLADPSLISAFTEMTDCIRNVDVNNISNKVGGALNKVEQARKGATGSAQVMLDLVRDKFTGLASNHPASGRYDLPYFQTQLEIISLLLEHRLFMQAFTAMREFVGSIGMAGLTGKYANKKMSSSDGRRYRRRFAEVFVNMMQVPQEKWKFFNKNETDKETLMPWYEKLQNTGVEQQLRSFVKDLVDTRNGFDHAWTSKAEAYGTVEQDGRRYFEKLKNILEQLKEKGWI</sequence>
<reference evidence="1 2" key="1">
    <citation type="submission" date="2020-05" db="EMBL/GenBank/DDBJ databases">
        <title>Complete genome of Desulfobulbus oligotrophicus.</title>
        <authorList>
            <person name="Podar M."/>
        </authorList>
    </citation>
    <scope>NUCLEOTIDE SEQUENCE [LARGE SCALE GENOMIC DNA]</scope>
    <source>
        <strain evidence="1 2">Prop6</strain>
    </source>
</reference>
<evidence type="ECO:0000313" key="2">
    <source>
        <dbReference type="Proteomes" id="UP000596092"/>
    </source>
</evidence>
<name>A0A7T6ARJ4_9BACT</name>
<dbReference type="NCBIfam" id="TIGR02221">
    <property type="entry name" value="cas_TM1812"/>
    <property type="match status" value="1"/>
</dbReference>
<dbReference type="AlphaFoldDB" id="A0A7T6ARJ4"/>
<dbReference type="Proteomes" id="UP000596092">
    <property type="component" value="Chromosome"/>
</dbReference>
<organism evidence="1 2">
    <name type="scientific">Desulfobulbus oligotrophicus</name>
    <dbReference type="NCBI Taxonomy" id="1909699"/>
    <lineage>
        <taxon>Bacteria</taxon>
        <taxon>Pseudomonadati</taxon>
        <taxon>Thermodesulfobacteriota</taxon>
        <taxon>Desulfobulbia</taxon>
        <taxon>Desulfobulbales</taxon>
        <taxon>Desulfobulbaceae</taxon>
        <taxon>Desulfobulbus</taxon>
    </lineage>
</organism>
<dbReference type="InterPro" id="IPR011742">
    <property type="entry name" value="CRISPR-assoc_prot_TM1812"/>
</dbReference>
<dbReference type="RefSeq" id="WP_199262870.1">
    <property type="nucleotide sequence ID" value="NZ_CP054140.1"/>
</dbReference>
<proteinExistence type="predicted"/>
<gene>
    <name evidence="1" type="ORF">HP555_12275</name>
</gene>